<accession>A0ABV1UZT0</accession>
<feature type="domain" description="Polynucleotide kinase PNKP phosphatase" evidence="1">
    <location>
        <begin position="10"/>
        <end position="142"/>
    </location>
</feature>
<dbReference type="InterPro" id="IPR056782">
    <property type="entry name" value="HAD_PNKP"/>
</dbReference>
<sequence length="152" mass="17611">MTTAVDLRDAEIFDVDGTLCDVASIRHLIKGPGGFTAFHRASIDCPPHEDVVQAARDARARGRAVLIMTGRDRRWERLTSMWLAMHDVPSDGLWMRGRGDYRPDYVIKRELLRAVRRQYNIRRAWDDNPNVIRLWEEEGILVEVVPGWEDEQ</sequence>
<proteinExistence type="predicted"/>
<dbReference type="Gene3D" id="3.40.50.1000">
    <property type="entry name" value="HAD superfamily/HAD-like"/>
    <property type="match status" value="1"/>
</dbReference>
<gene>
    <name evidence="2" type="ORF">ABT276_23650</name>
</gene>
<organism evidence="2 3">
    <name type="scientific">Streptomyces xantholiticus</name>
    <dbReference type="NCBI Taxonomy" id="68285"/>
    <lineage>
        <taxon>Bacteria</taxon>
        <taxon>Bacillati</taxon>
        <taxon>Actinomycetota</taxon>
        <taxon>Actinomycetes</taxon>
        <taxon>Kitasatosporales</taxon>
        <taxon>Streptomycetaceae</taxon>
        <taxon>Streptomyces</taxon>
    </lineage>
</organism>
<evidence type="ECO:0000259" key="1">
    <source>
        <dbReference type="Pfam" id="PF25109"/>
    </source>
</evidence>
<reference evidence="2 3" key="1">
    <citation type="submission" date="2024-06" db="EMBL/GenBank/DDBJ databases">
        <title>The Natural Products Discovery Center: Release of the First 8490 Sequenced Strains for Exploring Actinobacteria Biosynthetic Diversity.</title>
        <authorList>
            <person name="Kalkreuter E."/>
            <person name="Kautsar S.A."/>
            <person name="Yang D."/>
            <person name="Bader C.D."/>
            <person name="Teijaro C.N."/>
            <person name="Fluegel L."/>
            <person name="Davis C.M."/>
            <person name="Simpson J.R."/>
            <person name="Lauterbach L."/>
            <person name="Steele A.D."/>
            <person name="Gui C."/>
            <person name="Meng S."/>
            <person name="Li G."/>
            <person name="Viehrig K."/>
            <person name="Ye F."/>
            <person name="Su P."/>
            <person name="Kiefer A.F."/>
            <person name="Nichols A."/>
            <person name="Cepeda A.J."/>
            <person name="Yan W."/>
            <person name="Fan B."/>
            <person name="Jiang Y."/>
            <person name="Adhikari A."/>
            <person name="Zheng C.-J."/>
            <person name="Schuster L."/>
            <person name="Cowan T.M."/>
            <person name="Smanski M.J."/>
            <person name="Chevrette M.G."/>
            <person name="De Carvalho L.P.S."/>
            <person name="Shen B."/>
        </authorList>
    </citation>
    <scope>NUCLEOTIDE SEQUENCE [LARGE SCALE GENOMIC DNA]</scope>
    <source>
        <strain evidence="2 3">NPDC000837</strain>
    </source>
</reference>
<dbReference type="InterPro" id="IPR036412">
    <property type="entry name" value="HAD-like_sf"/>
</dbReference>
<dbReference type="InterPro" id="IPR023214">
    <property type="entry name" value="HAD_sf"/>
</dbReference>
<name>A0ABV1UZT0_9ACTN</name>
<comment type="caution">
    <text evidence="2">The sequence shown here is derived from an EMBL/GenBank/DDBJ whole genome shotgun (WGS) entry which is preliminary data.</text>
</comment>
<dbReference type="SUPFAM" id="SSF56784">
    <property type="entry name" value="HAD-like"/>
    <property type="match status" value="1"/>
</dbReference>
<dbReference type="EMBL" id="JBEPBX010000023">
    <property type="protein sequence ID" value="MER6616311.1"/>
    <property type="molecule type" value="Genomic_DNA"/>
</dbReference>
<dbReference type="RefSeq" id="WP_351977687.1">
    <property type="nucleotide sequence ID" value="NZ_JBEPBX010000023.1"/>
</dbReference>
<evidence type="ECO:0000313" key="2">
    <source>
        <dbReference type="EMBL" id="MER6616311.1"/>
    </source>
</evidence>
<dbReference type="Proteomes" id="UP001445472">
    <property type="component" value="Unassembled WGS sequence"/>
</dbReference>
<keyword evidence="3" id="KW-1185">Reference proteome</keyword>
<protein>
    <recommendedName>
        <fullName evidence="1">Polynucleotide kinase PNKP phosphatase domain-containing protein</fullName>
    </recommendedName>
</protein>
<dbReference type="Pfam" id="PF25109">
    <property type="entry name" value="HAD_PNKP"/>
    <property type="match status" value="1"/>
</dbReference>
<evidence type="ECO:0000313" key="3">
    <source>
        <dbReference type="Proteomes" id="UP001445472"/>
    </source>
</evidence>